<dbReference type="Gene3D" id="2.120.10.80">
    <property type="entry name" value="Kelch-type beta propeller"/>
    <property type="match status" value="4"/>
</dbReference>
<feature type="transmembrane region" description="Helical" evidence="3">
    <location>
        <begin position="24"/>
        <end position="41"/>
    </location>
</feature>
<accession>A0A2M7UXH5</accession>
<organism evidence="4 5">
    <name type="scientific">Candidatus Nealsonbacteria bacterium CG_4_10_14_0_2_um_filter_38_17</name>
    <dbReference type="NCBI Taxonomy" id="1974680"/>
    <lineage>
        <taxon>Bacteria</taxon>
        <taxon>Candidatus Nealsoniibacteriota</taxon>
    </lineage>
</organism>
<evidence type="ECO:0000313" key="4">
    <source>
        <dbReference type="EMBL" id="PIZ88565.1"/>
    </source>
</evidence>
<dbReference type="SUPFAM" id="SSF117281">
    <property type="entry name" value="Kelch motif"/>
    <property type="match status" value="3"/>
</dbReference>
<keyword evidence="3" id="KW-1133">Transmembrane helix</keyword>
<keyword evidence="1" id="KW-0880">Kelch repeat</keyword>
<evidence type="ECO:0000313" key="5">
    <source>
        <dbReference type="Proteomes" id="UP000230760"/>
    </source>
</evidence>
<keyword evidence="3" id="KW-0472">Membrane</keyword>
<name>A0A2M7UXH5_9BACT</name>
<dbReference type="EMBL" id="PFPB01000071">
    <property type="protein sequence ID" value="PIZ88565.1"/>
    <property type="molecule type" value="Genomic_DNA"/>
</dbReference>
<dbReference type="PANTHER" id="PTHR46376:SF2">
    <property type="entry name" value="DISTRACTED, ISOFORM B"/>
    <property type="match status" value="1"/>
</dbReference>
<keyword evidence="3" id="KW-0812">Transmembrane</keyword>
<dbReference type="InterPro" id="IPR015915">
    <property type="entry name" value="Kelch-typ_b-propeller"/>
</dbReference>
<evidence type="ECO:0000256" key="1">
    <source>
        <dbReference type="ARBA" id="ARBA00022441"/>
    </source>
</evidence>
<evidence type="ECO:0000256" key="3">
    <source>
        <dbReference type="SAM" id="Phobius"/>
    </source>
</evidence>
<dbReference type="Pfam" id="PF01344">
    <property type="entry name" value="Kelch_1"/>
    <property type="match status" value="1"/>
</dbReference>
<protein>
    <submittedName>
        <fullName evidence="4">Uncharacterized protein</fullName>
    </submittedName>
</protein>
<keyword evidence="2" id="KW-0677">Repeat</keyword>
<reference evidence="5" key="1">
    <citation type="submission" date="2017-09" db="EMBL/GenBank/DDBJ databases">
        <title>Depth-based differentiation of microbial function through sediment-hosted aquifers and enrichment of novel symbionts in the deep terrestrial subsurface.</title>
        <authorList>
            <person name="Probst A.J."/>
            <person name="Ladd B."/>
            <person name="Jarett J.K."/>
            <person name="Geller-Mcgrath D.E."/>
            <person name="Sieber C.M.K."/>
            <person name="Emerson J.B."/>
            <person name="Anantharaman K."/>
            <person name="Thomas B.C."/>
            <person name="Malmstrom R."/>
            <person name="Stieglmeier M."/>
            <person name="Klingl A."/>
            <person name="Woyke T."/>
            <person name="Ryan C.M."/>
            <person name="Banfield J.F."/>
        </authorList>
    </citation>
    <scope>NUCLEOTIDE SEQUENCE [LARGE SCALE GENOMIC DNA]</scope>
</reference>
<sequence>MSEAIADFEIWNPVLGQRHIGRKLALISVFLASIFFSITVIKEAKTAGRFSFGNPLTWLGSFSNGISEIAKPEILEAKVKPDKVRVGDTMTIVVKVKDIFEVKSVIADMAGIETVELKLKEGDSRQGTWEATWKVHSVKEGEYITTIIATNILGQEAFSQIKWSDPTIELLTEKTEAIWGNDSTNPDDPYHTGYEDSRAQALYFASDLTAAGMTSGTITSIQLNCYEVPGRPNLANFRIRMKLTPATTITEWEGAWTDVYGPVNTVPTAGDWQTYVLTSPFYWDGTSNLMIDISRDDTASASGGGMYKRVSVGTNRMFSGFCDSCTLYSLSSGTSNGSAKTYVPSIQITYTPDNQPPSITSVIGPPAQVNVGDDLAFDVEWLDAGIGSGASWVSATSKAQWGGRSNHSSVVYNNQMWVIGGYTTAKINDVWSSADGLSWTRKIANAQWTSRYSHASVVYNNKMWIIGGFEGVSTYRNDVWYSTDGLSWTRAVVNARWRKRSSHTSLVYNNKMWLMAGNDFGPARFNDVWYSIDGTAWTQATAAAQWRIRTDPTSVIYNNKMWIFGGYDGSTRYNDVWYSSDGISWTRATANAQWPKRDYHVSVTYNNQMWIMAGMDGSVRYNDVWYSTDGISWTQATANAQWVKRNSPTVFVYNGQVWVVGGYDGSTRYNDVWYSFGDQTKIHICKENSISGQTCGGGQTWTWCETDSWSSSSPSTCSRTSTSTDIGPQNYYAFVCDDDNFCSTTELGKTNGTFTVLSPNQAPLIESVTTSPEPVSVGEKITFDVIWSDAGDQTKIHICKTNNISDQTWTCKDESWCETDTFSTNSPTSCSSTIQMGDSSLGDYYVFVCDDDNLCSSSGLKNFIIRSPNQTPIISSATPSPNPVAVEGEVTFDVLWQDATAGSGVSWVSATSGGQWSARSGHTSLLYDGKMWVIGGYDGSGSKNDVWSSSDGLIWASATTNAQWESRSNYTSVVYNNKMWVIGGIGEVEYNDVWYSTDGISWTQQTSGAQWTKRAKNTSVVYNNKMWVIGGVTGLGATRLNDVWYSSNGVSWTAATLGAVWVAREGHSSVLYNDKMWILGGVNVQDVRWSTDGVNWPSAGGVPPWSAGGSRYEHTSLVYNGKIWMVGGHSSYVNDIWYSIDGASWTEATANAQWPGRDNHTSFVYNNQMWVLGGTVDGTTYLNDIWYSSDDLTKTHICKENSISGQTCSGTGSWCDTESTVWNQISPSSCSYTATSTDSGLRDYSAFVCDDENLCSSPSSGSFTVTLAGQPQAIMGCDTSLCPGGECNGVWSSYRPPPNQQPFDPAPCLYALLNKSTDPNSTNPPDNNNDIIWTEWYFNTNLVNSCSGVCNYTIQPSIVVGDYTVKLRVKDKTDNWSETTHSLKVKQEVTAAFMCSEDSITWKSCGDFSNQLYEGQLLYLKDESIASAGATINSWQWKNNGNVFSTGATTFVSLLASGNTITLTVTDTAVRTDNVVQTINASYLLPEWKEIAPLSFLKLDKLMGSISRFWTSK</sequence>
<gene>
    <name evidence="4" type="ORF">COX90_04100</name>
</gene>
<dbReference type="PANTHER" id="PTHR46376">
    <property type="entry name" value="LEUCINE-ZIPPER-LIKE TRANSCRIPTIONAL REGULATOR 1"/>
    <property type="match status" value="1"/>
</dbReference>
<dbReference type="Proteomes" id="UP000230760">
    <property type="component" value="Unassembled WGS sequence"/>
</dbReference>
<dbReference type="InterPro" id="IPR006652">
    <property type="entry name" value="Kelch_1"/>
</dbReference>
<comment type="caution">
    <text evidence="4">The sequence shown here is derived from an EMBL/GenBank/DDBJ whole genome shotgun (WGS) entry which is preliminary data.</text>
</comment>
<dbReference type="InterPro" id="IPR051568">
    <property type="entry name" value="LZTR1/Attractin"/>
</dbReference>
<evidence type="ECO:0000256" key="2">
    <source>
        <dbReference type="ARBA" id="ARBA00022737"/>
    </source>
</evidence>
<proteinExistence type="predicted"/>
<dbReference type="Pfam" id="PF24681">
    <property type="entry name" value="Kelch_KLHDC2_KLHL20_DRC7"/>
    <property type="match status" value="3"/>
</dbReference>